<dbReference type="SUPFAM" id="SSF47473">
    <property type="entry name" value="EF-hand"/>
    <property type="match status" value="1"/>
</dbReference>
<keyword evidence="2" id="KW-0106">Calcium</keyword>
<dbReference type="InterPro" id="IPR050145">
    <property type="entry name" value="Centrin_CML-like"/>
</dbReference>
<sequence>MTTKNEDTDGVLLNEEIEECREIFNKHKTKDGYMEMWHLRAALRAIKVEIIEEQLFKIINDIRKDCTNEDGNINFQQFLRIVGAQKGRDLRWRTDIEAISAFTALGGNPDRSGYLAADILREACNEFGLIIDIDALIKEVDVDGNGQIDFDEFSSMIDMSTPTQPNIKPISTATPTSGTSPSTPTSVKSISTTTPTSGGSPSTPTSVKSDKPSSQKLSPTKRHSFRLQNKRRASNEDLLSILKTFQSTRNVLKN</sequence>
<gene>
    <name evidence="5" type="ORF">AKO1_014433</name>
</gene>
<dbReference type="PANTHER" id="PTHR23050">
    <property type="entry name" value="CALCIUM BINDING PROTEIN"/>
    <property type="match status" value="1"/>
</dbReference>
<keyword evidence="1" id="KW-0677">Repeat</keyword>
<dbReference type="Proteomes" id="UP001431209">
    <property type="component" value="Unassembled WGS sequence"/>
</dbReference>
<comment type="caution">
    <text evidence="5">The sequence shown here is derived from an EMBL/GenBank/DDBJ whole genome shotgun (WGS) entry which is preliminary data.</text>
</comment>
<accession>A0AAW2YYJ4</accession>
<dbReference type="InterPro" id="IPR011992">
    <property type="entry name" value="EF-hand-dom_pair"/>
</dbReference>
<evidence type="ECO:0000256" key="1">
    <source>
        <dbReference type="ARBA" id="ARBA00022737"/>
    </source>
</evidence>
<protein>
    <submittedName>
        <fullName evidence="5">Dynein light chain</fullName>
    </submittedName>
</protein>
<evidence type="ECO:0000256" key="3">
    <source>
        <dbReference type="SAM" id="MobiDB-lite"/>
    </source>
</evidence>
<proteinExistence type="predicted"/>
<dbReference type="GO" id="GO:0005509">
    <property type="term" value="F:calcium ion binding"/>
    <property type="evidence" value="ECO:0007669"/>
    <property type="project" value="InterPro"/>
</dbReference>
<keyword evidence="6" id="KW-1185">Reference proteome</keyword>
<dbReference type="InterPro" id="IPR018247">
    <property type="entry name" value="EF_Hand_1_Ca_BS"/>
</dbReference>
<dbReference type="InterPro" id="IPR002048">
    <property type="entry name" value="EF_hand_dom"/>
</dbReference>
<feature type="compositionally biased region" description="Basic residues" evidence="3">
    <location>
        <begin position="219"/>
        <end position="232"/>
    </location>
</feature>
<name>A0AAW2YYJ4_9EUKA</name>
<dbReference type="SMART" id="SM00054">
    <property type="entry name" value="EFh"/>
    <property type="match status" value="2"/>
</dbReference>
<evidence type="ECO:0000256" key="2">
    <source>
        <dbReference type="ARBA" id="ARBA00022837"/>
    </source>
</evidence>
<dbReference type="EMBL" id="JAOPGA020000870">
    <property type="protein sequence ID" value="KAL0482567.1"/>
    <property type="molecule type" value="Genomic_DNA"/>
</dbReference>
<dbReference type="CDD" id="cd00051">
    <property type="entry name" value="EFh"/>
    <property type="match status" value="1"/>
</dbReference>
<dbReference type="AlphaFoldDB" id="A0AAW2YYJ4"/>
<feature type="compositionally biased region" description="Polar residues" evidence="3">
    <location>
        <begin position="157"/>
        <end position="166"/>
    </location>
</feature>
<dbReference type="FunFam" id="1.10.238.10:FF:000003">
    <property type="entry name" value="Calmodulin A"/>
    <property type="match status" value="1"/>
</dbReference>
<evidence type="ECO:0000259" key="4">
    <source>
        <dbReference type="PROSITE" id="PS50222"/>
    </source>
</evidence>
<reference evidence="5 6" key="1">
    <citation type="submission" date="2024-03" db="EMBL/GenBank/DDBJ databases">
        <title>The Acrasis kona genome and developmental transcriptomes reveal deep origins of eukaryotic multicellular pathways.</title>
        <authorList>
            <person name="Sheikh S."/>
            <person name="Fu C.-J."/>
            <person name="Brown M.W."/>
            <person name="Baldauf S.L."/>
        </authorList>
    </citation>
    <scope>NUCLEOTIDE SEQUENCE [LARGE SCALE GENOMIC DNA]</scope>
    <source>
        <strain evidence="5 6">ATCC MYA-3509</strain>
    </source>
</reference>
<organism evidence="5 6">
    <name type="scientific">Acrasis kona</name>
    <dbReference type="NCBI Taxonomy" id="1008807"/>
    <lineage>
        <taxon>Eukaryota</taxon>
        <taxon>Discoba</taxon>
        <taxon>Heterolobosea</taxon>
        <taxon>Tetramitia</taxon>
        <taxon>Eutetramitia</taxon>
        <taxon>Acrasidae</taxon>
        <taxon>Acrasis</taxon>
    </lineage>
</organism>
<feature type="domain" description="EF-hand" evidence="4">
    <location>
        <begin position="128"/>
        <end position="163"/>
    </location>
</feature>
<evidence type="ECO:0000313" key="5">
    <source>
        <dbReference type="EMBL" id="KAL0482567.1"/>
    </source>
</evidence>
<dbReference type="Pfam" id="PF00036">
    <property type="entry name" value="EF-hand_1"/>
    <property type="match status" value="1"/>
</dbReference>
<dbReference type="Gene3D" id="1.10.238.10">
    <property type="entry name" value="EF-hand"/>
    <property type="match status" value="2"/>
</dbReference>
<evidence type="ECO:0000313" key="6">
    <source>
        <dbReference type="Proteomes" id="UP001431209"/>
    </source>
</evidence>
<dbReference type="PROSITE" id="PS00018">
    <property type="entry name" value="EF_HAND_1"/>
    <property type="match status" value="1"/>
</dbReference>
<dbReference type="PROSITE" id="PS50222">
    <property type="entry name" value="EF_HAND_2"/>
    <property type="match status" value="1"/>
</dbReference>
<feature type="region of interest" description="Disordered" evidence="3">
    <location>
        <begin position="157"/>
        <end position="233"/>
    </location>
</feature>
<feature type="compositionally biased region" description="Low complexity" evidence="3">
    <location>
        <begin position="171"/>
        <end position="206"/>
    </location>
</feature>